<keyword evidence="2" id="KW-1185">Reference proteome</keyword>
<gene>
    <name evidence="1" type="ORF">F5891DRAFT_1170355</name>
</gene>
<protein>
    <submittedName>
        <fullName evidence="1">Uncharacterized protein</fullName>
    </submittedName>
</protein>
<evidence type="ECO:0000313" key="1">
    <source>
        <dbReference type="EMBL" id="KAG1905289.1"/>
    </source>
</evidence>
<name>A0AAD4EFH8_9AGAM</name>
<dbReference type="RefSeq" id="XP_041230864.1">
    <property type="nucleotide sequence ID" value="XM_041365505.1"/>
</dbReference>
<proteinExistence type="predicted"/>
<evidence type="ECO:0000313" key="2">
    <source>
        <dbReference type="Proteomes" id="UP001195769"/>
    </source>
</evidence>
<accession>A0AAD4EFH8</accession>
<dbReference type="GeneID" id="64659803"/>
<sequence length="262" mass="29470">MISDGTNISSACSLTNLFSPPAQYRASLPCRFTDAPFHLAFLPLSFHLIPNPEPAHLHKEAHYQSPGPHLVTPHVKLRSTAPSTRLCCQLAMDVVSKELVDNVTAVRWSIQYQQLRNIDPTSSTSPLRLQRRRLVTVCTLLTLVCTCSHLFALASALACACWYLGTGFCQDGSQYPEFTCADRFATPGLVWDRFSTTVVQLTRRDSAARSSPTINLCDNRVDFQTGCEHQKWAIHTIIMLQYIRNRIVYEVSYKKREHAVAD</sequence>
<comment type="caution">
    <text evidence="1">The sequence shown here is derived from an EMBL/GenBank/DDBJ whole genome shotgun (WGS) entry which is preliminary data.</text>
</comment>
<dbReference type="AlphaFoldDB" id="A0AAD4EFH8"/>
<dbReference type="Proteomes" id="UP001195769">
    <property type="component" value="Unassembled WGS sequence"/>
</dbReference>
<reference evidence="1" key="1">
    <citation type="journal article" date="2020" name="New Phytol.">
        <title>Comparative genomics reveals dynamic genome evolution in host specialist ectomycorrhizal fungi.</title>
        <authorList>
            <person name="Lofgren L.A."/>
            <person name="Nguyen N.H."/>
            <person name="Vilgalys R."/>
            <person name="Ruytinx J."/>
            <person name="Liao H.L."/>
            <person name="Branco S."/>
            <person name="Kuo A."/>
            <person name="LaButti K."/>
            <person name="Lipzen A."/>
            <person name="Andreopoulos W."/>
            <person name="Pangilinan J."/>
            <person name="Riley R."/>
            <person name="Hundley H."/>
            <person name="Na H."/>
            <person name="Barry K."/>
            <person name="Grigoriev I.V."/>
            <person name="Stajich J.E."/>
            <person name="Kennedy P.G."/>
        </authorList>
    </citation>
    <scope>NUCLEOTIDE SEQUENCE</scope>
    <source>
        <strain evidence="1">FC203</strain>
    </source>
</reference>
<organism evidence="1 2">
    <name type="scientific">Suillus fuscotomentosus</name>
    <dbReference type="NCBI Taxonomy" id="1912939"/>
    <lineage>
        <taxon>Eukaryota</taxon>
        <taxon>Fungi</taxon>
        <taxon>Dikarya</taxon>
        <taxon>Basidiomycota</taxon>
        <taxon>Agaricomycotina</taxon>
        <taxon>Agaricomycetes</taxon>
        <taxon>Agaricomycetidae</taxon>
        <taxon>Boletales</taxon>
        <taxon>Suillineae</taxon>
        <taxon>Suillaceae</taxon>
        <taxon>Suillus</taxon>
    </lineage>
</organism>
<dbReference type="EMBL" id="JABBWK010000007">
    <property type="protein sequence ID" value="KAG1905289.1"/>
    <property type="molecule type" value="Genomic_DNA"/>
</dbReference>